<comment type="caution">
    <text evidence="8">The sequence shown here is derived from an EMBL/GenBank/DDBJ whole genome shotgun (WGS) entry which is preliminary data.</text>
</comment>
<dbReference type="Pfam" id="PF04542">
    <property type="entry name" value="Sigma70_r2"/>
    <property type="match status" value="1"/>
</dbReference>
<dbReference type="PANTHER" id="PTHR43133:SF8">
    <property type="entry name" value="RNA POLYMERASE SIGMA FACTOR HI_1459-RELATED"/>
    <property type="match status" value="1"/>
</dbReference>
<evidence type="ECO:0000259" key="7">
    <source>
        <dbReference type="Pfam" id="PF08281"/>
    </source>
</evidence>
<protein>
    <submittedName>
        <fullName evidence="8">Sigma-70 family RNA polymerase sigma factor</fullName>
    </submittedName>
</protein>
<keyword evidence="3" id="KW-0731">Sigma factor</keyword>
<evidence type="ECO:0000313" key="9">
    <source>
        <dbReference type="Proteomes" id="UP000270261"/>
    </source>
</evidence>
<dbReference type="GO" id="GO:0003677">
    <property type="term" value="F:DNA binding"/>
    <property type="evidence" value="ECO:0007669"/>
    <property type="project" value="UniProtKB-KW"/>
</dbReference>
<dbReference type="InterPro" id="IPR039425">
    <property type="entry name" value="RNA_pol_sigma-70-like"/>
</dbReference>
<name>A0A3R8LRX9_9BURK</name>
<feature type="domain" description="RNA polymerase sigma factor 70 region 4 type 2" evidence="7">
    <location>
        <begin position="130"/>
        <end position="171"/>
    </location>
</feature>
<dbReference type="GO" id="GO:0016987">
    <property type="term" value="F:sigma factor activity"/>
    <property type="evidence" value="ECO:0007669"/>
    <property type="project" value="UniProtKB-KW"/>
</dbReference>
<evidence type="ECO:0000256" key="4">
    <source>
        <dbReference type="ARBA" id="ARBA00023125"/>
    </source>
</evidence>
<evidence type="ECO:0000256" key="5">
    <source>
        <dbReference type="ARBA" id="ARBA00023163"/>
    </source>
</evidence>
<keyword evidence="5" id="KW-0804">Transcription</keyword>
<dbReference type="RefSeq" id="WP_125094818.1">
    <property type="nucleotide sequence ID" value="NZ_RRUE01000001.1"/>
</dbReference>
<evidence type="ECO:0000313" key="8">
    <source>
        <dbReference type="EMBL" id="RRN45389.1"/>
    </source>
</evidence>
<evidence type="ECO:0000256" key="1">
    <source>
        <dbReference type="ARBA" id="ARBA00010641"/>
    </source>
</evidence>
<evidence type="ECO:0000259" key="6">
    <source>
        <dbReference type="Pfam" id="PF04542"/>
    </source>
</evidence>
<keyword evidence="9" id="KW-1185">Reference proteome</keyword>
<dbReference type="OrthoDB" id="9783733at2"/>
<comment type="similarity">
    <text evidence="1">Belongs to the sigma-70 factor family. ECF subfamily.</text>
</comment>
<dbReference type="PANTHER" id="PTHR43133">
    <property type="entry name" value="RNA POLYMERASE ECF-TYPE SIGMA FACTO"/>
    <property type="match status" value="1"/>
</dbReference>
<dbReference type="InterPro" id="IPR013325">
    <property type="entry name" value="RNA_pol_sigma_r2"/>
</dbReference>
<evidence type="ECO:0000256" key="3">
    <source>
        <dbReference type="ARBA" id="ARBA00023082"/>
    </source>
</evidence>
<gene>
    <name evidence="8" type="ORF">EHV23_04035</name>
</gene>
<dbReference type="InterPro" id="IPR013249">
    <property type="entry name" value="RNA_pol_sigma70_r4_t2"/>
</dbReference>
<dbReference type="SUPFAM" id="SSF88946">
    <property type="entry name" value="Sigma2 domain of RNA polymerase sigma factors"/>
    <property type="match status" value="1"/>
</dbReference>
<dbReference type="NCBIfam" id="TIGR02937">
    <property type="entry name" value="sigma70-ECF"/>
    <property type="match status" value="1"/>
</dbReference>
<accession>A0A3R8LRX9</accession>
<evidence type="ECO:0000256" key="2">
    <source>
        <dbReference type="ARBA" id="ARBA00023015"/>
    </source>
</evidence>
<dbReference type="EMBL" id="RRUE01000001">
    <property type="protein sequence ID" value="RRN45389.1"/>
    <property type="molecule type" value="Genomic_DNA"/>
</dbReference>
<dbReference type="GO" id="GO:0006352">
    <property type="term" value="P:DNA-templated transcription initiation"/>
    <property type="evidence" value="ECO:0007669"/>
    <property type="project" value="InterPro"/>
</dbReference>
<dbReference type="InterPro" id="IPR007627">
    <property type="entry name" value="RNA_pol_sigma70_r2"/>
</dbReference>
<feature type="domain" description="RNA polymerase sigma-70 region 2" evidence="6">
    <location>
        <begin position="23"/>
        <end position="81"/>
    </location>
</feature>
<proteinExistence type="inferred from homology"/>
<dbReference type="Gene3D" id="1.10.10.10">
    <property type="entry name" value="Winged helix-like DNA-binding domain superfamily/Winged helix DNA-binding domain"/>
    <property type="match status" value="1"/>
</dbReference>
<organism evidence="8 9">
    <name type="scientific">Lautropia dentalis</name>
    <dbReference type="NCBI Taxonomy" id="2490857"/>
    <lineage>
        <taxon>Bacteria</taxon>
        <taxon>Pseudomonadati</taxon>
        <taxon>Pseudomonadota</taxon>
        <taxon>Betaproteobacteria</taxon>
        <taxon>Burkholderiales</taxon>
        <taxon>Burkholderiaceae</taxon>
        <taxon>Lautropia</taxon>
    </lineage>
</organism>
<sequence length="201" mass="22718">MPNDDADKLAVDTELTMVFIQDRALLYRIAYDILKDGAIAEEAVQDAYLKVYERSNRGDVHNARAYCAQTVRNTALDIQRRMMKQRASTSDLDVESYAEILPSAESGPEDRAYVREVLAAVNRTLLERSARHRRAFVLHVAEGKTQREIAGLMEISPALVNILLREVRETLLASEVCRSYLNKGEMGRILKRITLPLPQDG</sequence>
<keyword evidence="2" id="KW-0805">Transcription regulation</keyword>
<dbReference type="Pfam" id="PF08281">
    <property type="entry name" value="Sigma70_r4_2"/>
    <property type="match status" value="1"/>
</dbReference>
<dbReference type="InterPro" id="IPR013324">
    <property type="entry name" value="RNA_pol_sigma_r3/r4-like"/>
</dbReference>
<keyword evidence="4" id="KW-0238">DNA-binding</keyword>
<dbReference type="InterPro" id="IPR036388">
    <property type="entry name" value="WH-like_DNA-bd_sf"/>
</dbReference>
<reference evidence="8 9" key="1">
    <citation type="submission" date="2018-11" db="EMBL/GenBank/DDBJ databases">
        <title>Genome sequencing of Lautropia sp. KCOM 2505 (= ChDC F240).</title>
        <authorList>
            <person name="Kook J.-K."/>
            <person name="Park S.-N."/>
            <person name="Lim Y.K."/>
        </authorList>
    </citation>
    <scope>NUCLEOTIDE SEQUENCE [LARGE SCALE GENOMIC DNA]</scope>
    <source>
        <strain evidence="8 9">KCOM 2505</strain>
    </source>
</reference>
<dbReference type="SUPFAM" id="SSF88659">
    <property type="entry name" value="Sigma3 and sigma4 domains of RNA polymerase sigma factors"/>
    <property type="match status" value="1"/>
</dbReference>
<dbReference type="Gene3D" id="1.10.1740.10">
    <property type="match status" value="1"/>
</dbReference>
<dbReference type="AlphaFoldDB" id="A0A3R8LRX9"/>
<dbReference type="InterPro" id="IPR014284">
    <property type="entry name" value="RNA_pol_sigma-70_dom"/>
</dbReference>
<dbReference type="Proteomes" id="UP000270261">
    <property type="component" value="Unassembled WGS sequence"/>
</dbReference>